<dbReference type="RefSeq" id="WP_271998915.1">
    <property type="nucleotide sequence ID" value="NZ_JAQNDN010000007.1"/>
</dbReference>
<evidence type="ECO:0000256" key="1">
    <source>
        <dbReference type="SAM" id="SignalP"/>
    </source>
</evidence>
<comment type="caution">
    <text evidence="2">The sequence shown here is derived from an EMBL/GenBank/DDBJ whole genome shotgun (WGS) entry which is preliminary data.</text>
</comment>
<gene>
    <name evidence="2" type="ORF">POL58_15750</name>
</gene>
<protein>
    <submittedName>
        <fullName evidence="2">Uncharacterized protein</fullName>
    </submittedName>
</protein>
<dbReference type="Proteomes" id="UP001217838">
    <property type="component" value="Unassembled WGS sequence"/>
</dbReference>
<sequence>MHLSITTARISPSIIAVSTLLWAQSALAAPAPKNDDFADALVITSSPFTDRRTTTGATFELADPVLTGPDCAGVKDFHTVWYTYTAPADQLIHADTFGSDYDTVLSAFTLEPSESLNQVACNDDYYQGQSAVDIQATAGTKYYFMVGSFFSSPNAKLKLQFNFEVDPPLEIDIDILQVIVDEGQAYVSLDSFCSRPVEIELEGLLTQKFKGDVSSAAFGPITFACEGNTSFDVPPFPQPDGPFVPGKAVLELSASAEDGGDIATFEDEQTVTLIP</sequence>
<evidence type="ECO:0000313" key="3">
    <source>
        <dbReference type="Proteomes" id="UP001217838"/>
    </source>
</evidence>
<dbReference type="EMBL" id="JAQNDN010000007">
    <property type="protein sequence ID" value="MDC0669206.1"/>
    <property type="molecule type" value="Genomic_DNA"/>
</dbReference>
<name>A0ABT5B539_9BACT</name>
<feature type="signal peptide" evidence="1">
    <location>
        <begin position="1"/>
        <end position="28"/>
    </location>
</feature>
<feature type="chain" id="PRO_5045132402" evidence="1">
    <location>
        <begin position="29"/>
        <end position="275"/>
    </location>
</feature>
<keyword evidence="1" id="KW-0732">Signal</keyword>
<reference evidence="2 3" key="1">
    <citation type="submission" date="2022-11" db="EMBL/GenBank/DDBJ databases">
        <title>Minimal conservation of predation-associated metabolite biosynthetic gene clusters underscores biosynthetic potential of Myxococcota including descriptions for ten novel species: Archangium lansinium sp. nov., Myxococcus landrumus sp. nov., Nannocystis bai.</title>
        <authorList>
            <person name="Ahearne A."/>
            <person name="Stevens C."/>
            <person name="Dowd S."/>
        </authorList>
    </citation>
    <scope>NUCLEOTIDE SEQUENCE [LARGE SCALE GENOMIC DNA]</scope>
    <source>
        <strain evidence="2 3">NCELM</strain>
    </source>
</reference>
<organism evidence="2 3">
    <name type="scientific">Nannocystis radixulma</name>
    <dbReference type="NCBI Taxonomy" id="2995305"/>
    <lineage>
        <taxon>Bacteria</taxon>
        <taxon>Pseudomonadati</taxon>
        <taxon>Myxococcota</taxon>
        <taxon>Polyangia</taxon>
        <taxon>Nannocystales</taxon>
        <taxon>Nannocystaceae</taxon>
        <taxon>Nannocystis</taxon>
    </lineage>
</organism>
<keyword evidence="3" id="KW-1185">Reference proteome</keyword>
<proteinExistence type="predicted"/>
<evidence type="ECO:0000313" key="2">
    <source>
        <dbReference type="EMBL" id="MDC0669206.1"/>
    </source>
</evidence>
<accession>A0ABT5B539</accession>